<keyword evidence="6 11" id="KW-0566">Pantothenate biosynthesis</keyword>
<dbReference type="PANTHER" id="PTHR43765:SF2">
    <property type="entry name" value="2-DEHYDROPANTOATE 2-REDUCTASE"/>
    <property type="match status" value="1"/>
</dbReference>
<dbReference type="InterPro" id="IPR003710">
    <property type="entry name" value="ApbA"/>
</dbReference>
<evidence type="ECO:0000256" key="5">
    <source>
        <dbReference type="ARBA" id="ARBA00019465"/>
    </source>
</evidence>
<evidence type="ECO:0000313" key="14">
    <source>
        <dbReference type="EMBL" id="SCC04220.1"/>
    </source>
</evidence>
<dbReference type="Proteomes" id="UP000181997">
    <property type="component" value="Unassembled WGS sequence"/>
</dbReference>
<dbReference type="AlphaFoldDB" id="A0A0V8HJ42"/>
<accession>A0A0V8HJ42</accession>
<evidence type="ECO:0000256" key="3">
    <source>
        <dbReference type="ARBA" id="ARBA00007870"/>
    </source>
</evidence>
<dbReference type="InterPro" id="IPR008927">
    <property type="entry name" value="6-PGluconate_DH-like_C_sf"/>
</dbReference>
<dbReference type="GO" id="GO:0050661">
    <property type="term" value="F:NADP binding"/>
    <property type="evidence" value="ECO:0007669"/>
    <property type="project" value="TreeGrafter"/>
</dbReference>
<sequence length="298" mass="33842">MKIGIIGGGALGLLFSHYLSEKFDVTLLVRRSEQVQEINRHALTLKRDGHDYHSFFQAERLRGSGMGFNLIIIAVKEYDLGPVLNALVNTDVSVPLLFLQNGIGHIDRVKSLPHETLLAGSVEHGALKENDHSVVHTGKGRTNLAFIRGESTRIEELLIQEIKYFPFSLKDDYEKMILKKLFINVLINPLTSIARIKNGRLAENPHFLHIQHALFNELHILFPHMKDHIRFEEVMDVVKSTSSNRSSMLKDIEERRNTEVETILGALLLKAEKENHFLPIMKTLYELVKGIEREGQGG</sequence>
<dbReference type="GO" id="GO:0008677">
    <property type="term" value="F:2-dehydropantoate 2-reductase activity"/>
    <property type="evidence" value="ECO:0007669"/>
    <property type="project" value="UniProtKB-EC"/>
</dbReference>
<dbReference type="Gene3D" id="1.10.1040.10">
    <property type="entry name" value="N-(1-d-carboxylethyl)-l-norvaline Dehydrogenase, domain 2"/>
    <property type="match status" value="1"/>
</dbReference>
<evidence type="ECO:0000256" key="2">
    <source>
        <dbReference type="ARBA" id="ARBA00004994"/>
    </source>
</evidence>
<evidence type="ECO:0000313" key="15">
    <source>
        <dbReference type="Proteomes" id="UP000181997"/>
    </source>
</evidence>
<dbReference type="Pfam" id="PF02558">
    <property type="entry name" value="ApbA"/>
    <property type="match status" value="1"/>
</dbReference>
<comment type="catalytic activity">
    <reaction evidence="10 11">
        <text>(R)-pantoate + NADP(+) = 2-dehydropantoate + NADPH + H(+)</text>
        <dbReference type="Rhea" id="RHEA:16233"/>
        <dbReference type="ChEBI" id="CHEBI:11561"/>
        <dbReference type="ChEBI" id="CHEBI:15378"/>
        <dbReference type="ChEBI" id="CHEBI:15980"/>
        <dbReference type="ChEBI" id="CHEBI:57783"/>
        <dbReference type="ChEBI" id="CHEBI:58349"/>
        <dbReference type="EC" id="1.1.1.169"/>
    </reaction>
</comment>
<dbReference type="EMBL" id="FMAU01000002">
    <property type="protein sequence ID" value="SCC04220.1"/>
    <property type="molecule type" value="Genomic_DNA"/>
</dbReference>
<dbReference type="RefSeq" id="WP_058298359.1">
    <property type="nucleotide sequence ID" value="NZ_FMAU01000002.1"/>
</dbReference>
<dbReference type="InterPro" id="IPR013752">
    <property type="entry name" value="KPA_reductase"/>
</dbReference>
<evidence type="ECO:0000259" key="13">
    <source>
        <dbReference type="Pfam" id="PF08546"/>
    </source>
</evidence>
<comment type="similarity">
    <text evidence="3 11">Belongs to the ketopantoate reductase family.</text>
</comment>
<evidence type="ECO:0000256" key="10">
    <source>
        <dbReference type="ARBA" id="ARBA00048793"/>
    </source>
</evidence>
<dbReference type="NCBIfam" id="TIGR00745">
    <property type="entry name" value="apbA_panE"/>
    <property type="match status" value="1"/>
</dbReference>
<dbReference type="SUPFAM" id="SSF48179">
    <property type="entry name" value="6-phosphogluconate dehydrogenase C-terminal domain-like"/>
    <property type="match status" value="1"/>
</dbReference>
<proteinExistence type="inferred from homology"/>
<dbReference type="InterPro" id="IPR050838">
    <property type="entry name" value="Ketopantoate_reductase"/>
</dbReference>
<dbReference type="GO" id="GO:0015940">
    <property type="term" value="P:pantothenate biosynthetic process"/>
    <property type="evidence" value="ECO:0007669"/>
    <property type="project" value="UniProtKB-UniPathway"/>
</dbReference>
<evidence type="ECO:0000256" key="7">
    <source>
        <dbReference type="ARBA" id="ARBA00022857"/>
    </source>
</evidence>
<feature type="domain" description="Ketopantoate reductase N-terminal" evidence="12">
    <location>
        <begin position="3"/>
        <end position="145"/>
    </location>
</feature>
<protein>
    <recommendedName>
        <fullName evidence="5 11">2-dehydropantoate 2-reductase</fullName>
        <ecNumber evidence="4 11">1.1.1.169</ecNumber>
    </recommendedName>
    <alternativeName>
        <fullName evidence="9 11">Ketopantoate reductase</fullName>
    </alternativeName>
</protein>
<evidence type="ECO:0000256" key="1">
    <source>
        <dbReference type="ARBA" id="ARBA00002919"/>
    </source>
</evidence>
<evidence type="ECO:0000259" key="12">
    <source>
        <dbReference type="Pfam" id="PF02558"/>
    </source>
</evidence>
<comment type="function">
    <text evidence="1 11">Catalyzes the NADPH-dependent reduction of ketopantoate into pantoic acid.</text>
</comment>
<evidence type="ECO:0000256" key="4">
    <source>
        <dbReference type="ARBA" id="ARBA00013014"/>
    </source>
</evidence>
<dbReference type="EC" id="1.1.1.169" evidence="4 11"/>
<dbReference type="OrthoDB" id="9800163at2"/>
<dbReference type="Pfam" id="PF08546">
    <property type="entry name" value="ApbA_C"/>
    <property type="match status" value="1"/>
</dbReference>
<evidence type="ECO:0000256" key="6">
    <source>
        <dbReference type="ARBA" id="ARBA00022655"/>
    </source>
</evidence>
<gene>
    <name evidence="14" type="ORF">GA0061094_2048</name>
</gene>
<dbReference type="UniPathway" id="UPA00028">
    <property type="reaction ID" value="UER00004"/>
</dbReference>
<dbReference type="InterPro" id="IPR036291">
    <property type="entry name" value="NAD(P)-bd_dom_sf"/>
</dbReference>
<dbReference type="GO" id="GO:0005737">
    <property type="term" value="C:cytoplasm"/>
    <property type="evidence" value="ECO:0007669"/>
    <property type="project" value="TreeGrafter"/>
</dbReference>
<evidence type="ECO:0000256" key="9">
    <source>
        <dbReference type="ARBA" id="ARBA00032024"/>
    </source>
</evidence>
<feature type="domain" description="Ketopantoate reductase C-terminal" evidence="13">
    <location>
        <begin position="173"/>
        <end position="292"/>
    </location>
</feature>
<evidence type="ECO:0000256" key="8">
    <source>
        <dbReference type="ARBA" id="ARBA00023002"/>
    </source>
</evidence>
<dbReference type="InterPro" id="IPR013332">
    <property type="entry name" value="KPR_N"/>
</dbReference>
<dbReference type="SUPFAM" id="SSF51735">
    <property type="entry name" value="NAD(P)-binding Rossmann-fold domains"/>
    <property type="match status" value="1"/>
</dbReference>
<dbReference type="InterPro" id="IPR013328">
    <property type="entry name" value="6PGD_dom2"/>
</dbReference>
<dbReference type="Gene3D" id="3.40.50.720">
    <property type="entry name" value="NAD(P)-binding Rossmann-like Domain"/>
    <property type="match status" value="1"/>
</dbReference>
<evidence type="ECO:0000256" key="11">
    <source>
        <dbReference type="RuleBase" id="RU362068"/>
    </source>
</evidence>
<reference evidence="15" key="1">
    <citation type="submission" date="2016-08" db="EMBL/GenBank/DDBJ databases">
        <authorList>
            <person name="Varghese N."/>
            <person name="Submissions Spin"/>
        </authorList>
    </citation>
    <scope>NUCLEOTIDE SEQUENCE [LARGE SCALE GENOMIC DNA]</scope>
    <source>
        <strain evidence="15">SGD-1123</strain>
    </source>
</reference>
<keyword evidence="15" id="KW-1185">Reference proteome</keyword>
<keyword evidence="7 11" id="KW-0521">NADP</keyword>
<organism evidence="14 15">
    <name type="scientific">[Bacillus] enclensis</name>
    <dbReference type="NCBI Taxonomy" id="1402860"/>
    <lineage>
        <taxon>Bacteria</taxon>
        <taxon>Bacillati</taxon>
        <taxon>Bacillota</taxon>
        <taxon>Bacilli</taxon>
        <taxon>Bacillales</taxon>
        <taxon>Bacillaceae</taxon>
        <taxon>Rossellomorea</taxon>
    </lineage>
</organism>
<name>A0A0V8HJ42_9BACI</name>
<keyword evidence="8 11" id="KW-0560">Oxidoreductase</keyword>
<comment type="pathway">
    <text evidence="2 11">Cofactor biosynthesis; (R)-pantothenate biosynthesis; (R)-pantoate from 3-methyl-2-oxobutanoate: step 2/2.</text>
</comment>
<dbReference type="PANTHER" id="PTHR43765">
    <property type="entry name" value="2-DEHYDROPANTOATE 2-REDUCTASE-RELATED"/>
    <property type="match status" value="1"/>
</dbReference>